<protein>
    <submittedName>
        <fullName evidence="2">Uncharacterized protein</fullName>
    </submittedName>
</protein>
<evidence type="ECO:0000256" key="1">
    <source>
        <dbReference type="SAM" id="SignalP"/>
    </source>
</evidence>
<reference evidence="2" key="3">
    <citation type="submission" date="2025-09" db="UniProtKB">
        <authorList>
            <consortium name="Ensembl"/>
        </authorList>
    </citation>
    <scope>IDENTIFICATION</scope>
</reference>
<dbReference type="Proteomes" id="UP000001645">
    <property type="component" value="Chromosome 22"/>
</dbReference>
<evidence type="ECO:0000313" key="2">
    <source>
        <dbReference type="Ensembl" id="ENSMGAP00000034721.1"/>
    </source>
</evidence>
<feature type="signal peptide" evidence="1">
    <location>
        <begin position="1"/>
        <end position="26"/>
    </location>
</feature>
<proteinExistence type="predicted"/>
<reference evidence="2 3" key="1">
    <citation type="journal article" date="2010" name="PLoS Biol.">
        <title>Multi-platform next-generation sequencing of the domestic turkey (Meleagris gallopavo): genome assembly and analysis.</title>
        <authorList>
            <person name="Dalloul R.A."/>
            <person name="Long J.A."/>
            <person name="Zimin A.V."/>
            <person name="Aslam L."/>
            <person name="Beal K."/>
            <person name="Blomberg L.A."/>
            <person name="Bouffard P."/>
            <person name="Burt D.W."/>
            <person name="Crasta O."/>
            <person name="Crooijmans R.P."/>
            <person name="Cooper K."/>
            <person name="Coulombe R.A."/>
            <person name="De S."/>
            <person name="Delany M.E."/>
            <person name="Dodgson J.B."/>
            <person name="Dong J.J."/>
            <person name="Evans C."/>
            <person name="Frederickson K.M."/>
            <person name="Flicek P."/>
            <person name="Florea L."/>
            <person name="Folkerts O."/>
            <person name="Groenen M.A."/>
            <person name="Harkins T.T."/>
            <person name="Herrero J."/>
            <person name="Hoffmann S."/>
            <person name="Megens H.J."/>
            <person name="Jiang A."/>
            <person name="de Jong P."/>
            <person name="Kaiser P."/>
            <person name="Kim H."/>
            <person name="Kim K.W."/>
            <person name="Kim S."/>
            <person name="Langenberger D."/>
            <person name="Lee M.K."/>
            <person name="Lee T."/>
            <person name="Mane S."/>
            <person name="Marcais G."/>
            <person name="Marz M."/>
            <person name="McElroy A.P."/>
            <person name="Modise T."/>
            <person name="Nefedov M."/>
            <person name="Notredame C."/>
            <person name="Paton I.R."/>
            <person name="Payne W.S."/>
            <person name="Pertea G."/>
            <person name="Prickett D."/>
            <person name="Puiu D."/>
            <person name="Qioa D."/>
            <person name="Raineri E."/>
            <person name="Ruffier M."/>
            <person name="Salzberg S.L."/>
            <person name="Schatz M.C."/>
            <person name="Scheuring C."/>
            <person name="Schmidt C.J."/>
            <person name="Schroeder S."/>
            <person name="Searle S.M."/>
            <person name="Smith E.J."/>
            <person name="Smith J."/>
            <person name="Sonstegard T.S."/>
            <person name="Stadler P.F."/>
            <person name="Tafer H."/>
            <person name="Tu Z.J."/>
            <person name="Van Tassell C.P."/>
            <person name="Vilella A.J."/>
            <person name="Williams K.P."/>
            <person name="Yorke J.A."/>
            <person name="Zhang L."/>
            <person name="Zhang H.B."/>
            <person name="Zhang X."/>
            <person name="Zhang Y."/>
            <person name="Reed K.M."/>
        </authorList>
    </citation>
    <scope>NUCLEOTIDE SEQUENCE [LARGE SCALE GENOMIC DNA]</scope>
</reference>
<name>A0A803YSH3_MELGA</name>
<dbReference type="GeneTree" id="ENSGT01030000235211"/>
<keyword evidence="1" id="KW-0732">Signal</keyword>
<dbReference type="InParanoid" id="A0A803YSH3"/>
<feature type="chain" id="PRO_5032444905" evidence="1">
    <location>
        <begin position="27"/>
        <end position="117"/>
    </location>
</feature>
<sequence length="117" mass="12503">MAKGLQGCCWTMLLLLCAIQELGAWAVHTAAEGPDLGQPGDPTLLASGRVKRGWVWNQFFVVEEYTGTEPLYVGKVRQPCVSLGMAEPVQNGVCCSMAEPGVSKMGFLAGGQVEFQP</sequence>
<keyword evidence="3" id="KW-1185">Reference proteome</keyword>
<dbReference type="AlphaFoldDB" id="A0A803YSH3"/>
<dbReference type="Ensembl" id="ENSMGAT00000035932.1">
    <property type="protein sequence ID" value="ENSMGAP00000034721.1"/>
    <property type="gene ID" value="ENSMGAG00000019776.1"/>
</dbReference>
<reference evidence="2" key="2">
    <citation type="submission" date="2025-08" db="UniProtKB">
        <authorList>
            <consortium name="Ensembl"/>
        </authorList>
    </citation>
    <scope>IDENTIFICATION</scope>
</reference>
<evidence type="ECO:0000313" key="3">
    <source>
        <dbReference type="Proteomes" id="UP000001645"/>
    </source>
</evidence>
<accession>A0A803YSH3</accession>
<organism evidence="2 3">
    <name type="scientific">Meleagris gallopavo</name>
    <name type="common">Wild turkey</name>
    <dbReference type="NCBI Taxonomy" id="9103"/>
    <lineage>
        <taxon>Eukaryota</taxon>
        <taxon>Metazoa</taxon>
        <taxon>Chordata</taxon>
        <taxon>Craniata</taxon>
        <taxon>Vertebrata</taxon>
        <taxon>Euteleostomi</taxon>
        <taxon>Archelosauria</taxon>
        <taxon>Archosauria</taxon>
        <taxon>Dinosauria</taxon>
        <taxon>Saurischia</taxon>
        <taxon>Theropoda</taxon>
        <taxon>Coelurosauria</taxon>
        <taxon>Aves</taxon>
        <taxon>Neognathae</taxon>
        <taxon>Galloanserae</taxon>
        <taxon>Galliformes</taxon>
        <taxon>Phasianidae</taxon>
        <taxon>Meleagridinae</taxon>
        <taxon>Meleagris</taxon>
    </lineage>
</organism>